<sequence length="182" mass="20567">MARYGFIHDKLEIKFLILYIMARVTEPISFGTLTELTLCDEGIDYFEFAEAVHELVGTGHLEQDKEELFRITEKGLKNGDICQSSIPYSVRVKADKQVAVLNGRLRRNAMIRTGSEPRPGGTFTVRLSLDDDLENILTIDMLAASAEYAGKLEENFKKHAEEIYNAVLGVLLSDYSKDEEEE</sequence>
<gene>
    <name evidence="1" type="ORF">SAMN02745168_0548</name>
</gene>
<reference evidence="1 2" key="1">
    <citation type="submission" date="2017-04" db="EMBL/GenBank/DDBJ databases">
        <authorList>
            <person name="Afonso C.L."/>
            <person name="Miller P.J."/>
            <person name="Scott M.A."/>
            <person name="Spackman E."/>
            <person name="Goraichik I."/>
            <person name="Dimitrov K.M."/>
            <person name="Suarez D.L."/>
            <person name="Swayne D.E."/>
        </authorList>
    </citation>
    <scope>NUCLEOTIDE SEQUENCE [LARGE SCALE GENOMIC DNA]</scope>
    <source>
        <strain evidence="1 2">DSM 12816</strain>
    </source>
</reference>
<evidence type="ECO:0000313" key="2">
    <source>
        <dbReference type="Proteomes" id="UP000192790"/>
    </source>
</evidence>
<dbReference type="InterPro" id="IPR025374">
    <property type="entry name" value="DUF4364"/>
</dbReference>
<accession>A0A1W1YMN7</accession>
<dbReference type="EMBL" id="FWXW01000001">
    <property type="protein sequence ID" value="SMC37510.1"/>
    <property type="molecule type" value="Genomic_DNA"/>
</dbReference>
<dbReference type="Pfam" id="PF14277">
    <property type="entry name" value="DUF4364"/>
    <property type="match status" value="1"/>
</dbReference>
<dbReference type="AlphaFoldDB" id="A0A1W1YMN7"/>
<dbReference type="Proteomes" id="UP000192790">
    <property type="component" value="Unassembled WGS sequence"/>
</dbReference>
<dbReference type="OrthoDB" id="1956747at2"/>
<evidence type="ECO:0008006" key="3">
    <source>
        <dbReference type="Google" id="ProtNLM"/>
    </source>
</evidence>
<dbReference type="STRING" id="1122930.SAMN02745168_0548"/>
<keyword evidence="2" id="KW-1185">Reference proteome</keyword>
<organism evidence="1 2">
    <name type="scientific">Papillibacter cinnamivorans DSM 12816</name>
    <dbReference type="NCBI Taxonomy" id="1122930"/>
    <lineage>
        <taxon>Bacteria</taxon>
        <taxon>Bacillati</taxon>
        <taxon>Bacillota</taxon>
        <taxon>Clostridia</taxon>
        <taxon>Eubacteriales</taxon>
        <taxon>Oscillospiraceae</taxon>
        <taxon>Papillibacter</taxon>
    </lineage>
</organism>
<evidence type="ECO:0000313" key="1">
    <source>
        <dbReference type="EMBL" id="SMC37510.1"/>
    </source>
</evidence>
<name>A0A1W1YMN7_9FIRM</name>
<protein>
    <recommendedName>
        <fullName evidence="3">DUF4364 domain-containing protein</fullName>
    </recommendedName>
</protein>
<dbReference type="RefSeq" id="WP_084233182.1">
    <property type="nucleotide sequence ID" value="NZ_FWXW01000001.1"/>
</dbReference>
<proteinExistence type="predicted"/>